<proteinExistence type="predicted"/>
<dbReference type="EMBL" id="PP511691">
    <property type="protein sequence ID" value="XCD06611.1"/>
    <property type="molecule type" value="Genomic_DNA"/>
</dbReference>
<evidence type="ECO:0000256" key="1">
    <source>
        <dbReference type="SAM" id="Phobius"/>
    </source>
</evidence>
<accession>A0AAU8B6Q5</accession>
<keyword evidence="1" id="KW-0472">Membrane</keyword>
<keyword evidence="1" id="KW-0812">Transmembrane</keyword>
<evidence type="ECO:0000313" key="2">
    <source>
        <dbReference type="EMBL" id="XCD06611.1"/>
    </source>
</evidence>
<protein>
    <submittedName>
        <fullName evidence="2">Uncharacterized protein</fullName>
    </submittedName>
</protein>
<sequence>MTGYFLCEIVQGAPSNCIAIPAERTMQISEMITIISVLWAAIGVAFVARLIGKQLST</sequence>
<keyword evidence="1" id="KW-1133">Transmembrane helix</keyword>
<feature type="transmembrane region" description="Helical" evidence="1">
    <location>
        <begin position="31"/>
        <end position="51"/>
    </location>
</feature>
<reference evidence="2" key="1">
    <citation type="submission" date="2024-03" db="EMBL/GenBank/DDBJ databases">
        <title>Diverse circular DNA viruses in blood, oral, and fecal samples of captive lemurs.</title>
        <authorList>
            <person name="Paietta E.N."/>
            <person name="Kraberger S."/>
            <person name="Lund M.C."/>
            <person name="Custer J.M."/>
            <person name="Vargas K.M."/>
            <person name="Ehmke E.E."/>
            <person name="Yoder A.D."/>
            <person name="Varsani A."/>
        </authorList>
    </citation>
    <scope>NUCLEOTIDE SEQUENCE</scope>
    <source>
        <strain evidence="2">Duke_25SF_72</strain>
    </source>
</reference>
<organism evidence="2">
    <name type="scientific">Dulem virus 58</name>
    <dbReference type="NCBI Taxonomy" id="3145769"/>
    <lineage>
        <taxon>Viruses</taxon>
        <taxon>Monodnaviria</taxon>
        <taxon>Loebvirae</taxon>
        <taxon>Hofneiviricota</taxon>
        <taxon>Faserviricetes</taxon>
        <taxon>Tubulavirales</taxon>
        <taxon>Inoviridae</taxon>
        <taxon>Inovirus</taxon>
    </lineage>
</organism>
<name>A0AAU8B6Q5_9VIRU</name>